<accession>A0A2H4P8M0</accession>
<protein>
    <submittedName>
        <fullName evidence="1">Uncharacterized protein</fullName>
    </submittedName>
</protein>
<dbReference type="EMBL" id="MG198777">
    <property type="protein sequence ID" value="ATW58567.1"/>
    <property type="molecule type" value="Genomic_DNA"/>
</dbReference>
<name>A0A2H4P8M0_9CAUD</name>
<proteinExistence type="predicted"/>
<reference evidence="1 2" key="1">
    <citation type="submission" date="2017-10" db="EMBL/GenBank/DDBJ databases">
        <authorList>
            <person name="Monti D.L."/>
            <person name="McPhail C.W."/>
            <person name="Foksinska A.M."/>
            <person name="Opsteen S.A."/>
            <person name="Casey K.N."/>
            <person name="Ali S.Y."/>
            <person name="Nguyen D.C."/>
            <person name="Vale K."/>
            <person name="Baghaei N."/>
            <person name="Pratt M.C."/>
            <person name="Page E.F."/>
            <person name="Gosain A.J."/>
            <person name="Castillo S.J."/>
            <person name="Mallepalli N.R."/>
            <person name="Thompson A.L."/>
            <person name="Presedo N.A."/>
            <person name="Murrell A.C."/>
            <person name="Sahawneh K.J."/>
            <person name="Saleeby D.P."/>
            <person name="Stoner T.H."/>
            <person name="Garlena R.A."/>
            <person name="Russell D.A."/>
            <person name="Pope W.H."/>
            <person name="Jacobs-Sera D."/>
            <person name="Hatfull G.F."/>
        </authorList>
    </citation>
    <scope>NUCLEOTIDE SEQUENCE [LARGE SCALE GENOMIC DNA]</scope>
</reference>
<gene>
    <name evidence="1" type="ORF">SEA_DARWIN_41</name>
</gene>
<organism evidence="1 2">
    <name type="scientific">Corynebacterium phage Darwin</name>
    <dbReference type="NCBI Taxonomy" id="2047869"/>
    <lineage>
        <taxon>Viruses</taxon>
        <taxon>Duplodnaviria</taxon>
        <taxon>Heunggongvirae</taxon>
        <taxon>Uroviricota</taxon>
        <taxon>Caudoviricetes</taxon>
        <taxon>Zierdtviridae</taxon>
        <taxon>Toshachvirinae</taxon>
        <taxon>Ceetrepovirus</taxon>
        <taxon>Ceetrepovirus darwin</taxon>
        <taxon>Corynebacterium virus Darwin</taxon>
    </lineage>
</organism>
<evidence type="ECO:0000313" key="2">
    <source>
        <dbReference type="Proteomes" id="UP000240661"/>
    </source>
</evidence>
<evidence type="ECO:0000313" key="1">
    <source>
        <dbReference type="EMBL" id="ATW58567.1"/>
    </source>
</evidence>
<dbReference type="Proteomes" id="UP000240661">
    <property type="component" value="Segment"/>
</dbReference>
<sequence length="51" mass="5966">MDTYVLRDNIYICMMGDHVSVIRDNHVADLIPLSGVWVEELPYILKARYVK</sequence>
<keyword evidence="2" id="KW-1185">Reference proteome</keyword>